<dbReference type="Proteomes" id="UP001162261">
    <property type="component" value="Unassembled WGS sequence"/>
</dbReference>
<dbReference type="AlphaFoldDB" id="A0AA42XF74"/>
<sequence length="44" mass="4815">MKLLTLLGIGVMASCCYRSKRITSEHASPSNFDKIVQKAALQGF</sequence>
<gene>
    <name evidence="1" type="ORF">N5J46_09655</name>
</gene>
<proteinExistence type="predicted"/>
<organism evidence="1 2">
    <name type="scientific">Acinetobacter johnsonii</name>
    <dbReference type="NCBI Taxonomy" id="40214"/>
    <lineage>
        <taxon>Bacteria</taxon>
        <taxon>Pseudomonadati</taxon>
        <taxon>Pseudomonadota</taxon>
        <taxon>Gammaproteobacteria</taxon>
        <taxon>Moraxellales</taxon>
        <taxon>Moraxellaceae</taxon>
        <taxon>Acinetobacter</taxon>
    </lineage>
</organism>
<dbReference type="RefSeq" id="WP_266095383.1">
    <property type="nucleotide sequence ID" value="NZ_BKWH01000019.1"/>
</dbReference>
<accession>A0AA42XF74</accession>
<protein>
    <submittedName>
        <fullName evidence="1">Uncharacterized protein</fullName>
    </submittedName>
</protein>
<evidence type="ECO:0000313" key="1">
    <source>
        <dbReference type="EMBL" id="MDH2172687.1"/>
    </source>
</evidence>
<name>A0AA42XF74_ACIJO</name>
<dbReference type="PROSITE" id="PS51257">
    <property type="entry name" value="PROKAR_LIPOPROTEIN"/>
    <property type="match status" value="1"/>
</dbReference>
<dbReference type="EMBL" id="JAOCLH010000016">
    <property type="protein sequence ID" value="MDH2172687.1"/>
    <property type="molecule type" value="Genomic_DNA"/>
</dbReference>
<reference evidence="1" key="1">
    <citation type="submission" date="2022-09" db="EMBL/GenBank/DDBJ databases">
        <title>Intensive care unit water sources are persistently colonized with multi-drug resistant bacteria and are the site of extensive horizontal gene transfer of antibiotic resistance genes.</title>
        <authorList>
            <person name="Diorio-Toth L."/>
        </authorList>
    </citation>
    <scope>NUCLEOTIDE SEQUENCE</scope>
    <source>
        <strain evidence="1">GD03649</strain>
    </source>
</reference>
<evidence type="ECO:0000313" key="2">
    <source>
        <dbReference type="Proteomes" id="UP001162261"/>
    </source>
</evidence>
<comment type="caution">
    <text evidence="1">The sequence shown here is derived from an EMBL/GenBank/DDBJ whole genome shotgun (WGS) entry which is preliminary data.</text>
</comment>